<evidence type="ECO:0000313" key="2">
    <source>
        <dbReference type="Proteomes" id="UP000207627"/>
    </source>
</evidence>
<dbReference type="EMBL" id="KU599889">
    <property type="protein sequence ID" value="ANB41046.1"/>
    <property type="molecule type" value="Genomic_DNA"/>
</dbReference>
<dbReference type="OrthoDB" id="8714at10239"/>
<sequence length="202" mass="23468">MGFKMLENKFFQIEEKGNDSEVLANNASELFISKYLNKHYLKIKSLSEDMLRLPTEEEIFFLQTDKSFNAFTFIPLIAKQQGIKELYASTYSINIRVIESLIELYDAGIVEQITLMISDSLIKRNPTTYDLLSALIKSRANIKVIYTWNHSKVSLIKTEHSNYVIEGSGNWSENALYEQYVFTNSKDVLEFRKEMFTNAKLK</sequence>
<dbReference type="KEGG" id="vg:30307338"/>
<keyword evidence="2" id="KW-1185">Reference proteome</keyword>
<proteinExistence type="predicted"/>
<reference evidence="1 2" key="1">
    <citation type="submission" date="2016-01" db="EMBL/GenBank/DDBJ databases">
        <title>Molecular aspects and genomic diversity of bacteriophages-specific to fish pathogen Flavobacterium psychrophilum.</title>
        <authorList>
            <person name="Castillo D."/>
            <person name="Middelboe M."/>
        </authorList>
    </citation>
    <scope>NUCLEOTIDE SEQUENCE [LARGE SCALE GENOMIC DNA]</scope>
</reference>
<dbReference type="GeneID" id="30307338"/>
<accession>A0A1B0WMD4</accession>
<dbReference type="SUPFAM" id="SSF56024">
    <property type="entry name" value="Phospholipase D/nuclease"/>
    <property type="match status" value="1"/>
</dbReference>
<name>A0A1B0WMD4_9CAUD</name>
<dbReference type="Proteomes" id="UP000207627">
    <property type="component" value="Segment"/>
</dbReference>
<organism evidence="1 2">
    <name type="scientific">Flavobacterium phage 1H</name>
    <dbReference type="NCBI Taxonomy" id="1792272"/>
    <lineage>
        <taxon>Viruses</taxon>
        <taxon>Duplodnaviria</taxon>
        <taxon>Heunggongvirae</taxon>
        <taxon>Uroviricota</taxon>
        <taxon>Caudoviricetes</taxon>
        <taxon>Duneviridae</taxon>
        <taxon>Unahavirus</taxon>
        <taxon>Unahavirus uv1H</taxon>
    </lineage>
</organism>
<protein>
    <recommendedName>
        <fullName evidence="3">PLD phosphodiesterase domain-containing protein</fullName>
    </recommendedName>
</protein>
<evidence type="ECO:0008006" key="3">
    <source>
        <dbReference type="Google" id="ProtNLM"/>
    </source>
</evidence>
<dbReference type="RefSeq" id="YP_009321838.1">
    <property type="nucleotide sequence ID" value="NC_031911.1"/>
</dbReference>
<evidence type="ECO:0000313" key="1">
    <source>
        <dbReference type="EMBL" id="ANB41046.1"/>
    </source>
</evidence>
<dbReference type="Gene3D" id="3.30.870.10">
    <property type="entry name" value="Endonuclease Chain A"/>
    <property type="match status" value="1"/>
</dbReference>